<reference evidence="1" key="2">
    <citation type="submission" date="2025-09" db="UniProtKB">
        <authorList>
            <consortium name="EnsemblPlants"/>
        </authorList>
    </citation>
    <scope>IDENTIFICATION</scope>
</reference>
<name>A0ACD6AK93_AVESA</name>
<proteinExistence type="predicted"/>
<evidence type="ECO:0000313" key="2">
    <source>
        <dbReference type="Proteomes" id="UP001732700"/>
    </source>
</evidence>
<evidence type="ECO:0000313" key="1">
    <source>
        <dbReference type="EnsemblPlants" id="AVESA.00010b.r2.7DG1399920.1.CDS"/>
    </source>
</evidence>
<reference evidence="1" key="1">
    <citation type="submission" date="2021-05" db="EMBL/GenBank/DDBJ databases">
        <authorList>
            <person name="Scholz U."/>
            <person name="Mascher M."/>
            <person name="Fiebig A."/>
        </authorList>
    </citation>
    <scope>NUCLEOTIDE SEQUENCE [LARGE SCALE GENOMIC DNA]</scope>
</reference>
<dbReference type="Proteomes" id="UP001732700">
    <property type="component" value="Chromosome 7D"/>
</dbReference>
<organism evidence="1 2">
    <name type="scientific">Avena sativa</name>
    <name type="common">Oat</name>
    <dbReference type="NCBI Taxonomy" id="4498"/>
    <lineage>
        <taxon>Eukaryota</taxon>
        <taxon>Viridiplantae</taxon>
        <taxon>Streptophyta</taxon>
        <taxon>Embryophyta</taxon>
        <taxon>Tracheophyta</taxon>
        <taxon>Spermatophyta</taxon>
        <taxon>Magnoliopsida</taxon>
        <taxon>Liliopsida</taxon>
        <taxon>Poales</taxon>
        <taxon>Poaceae</taxon>
        <taxon>BOP clade</taxon>
        <taxon>Pooideae</taxon>
        <taxon>Poodae</taxon>
        <taxon>Poeae</taxon>
        <taxon>Poeae Chloroplast Group 1 (Aveneae type)</taxon>
        <taxon>Aveninae</taxon>
        <taxon>Avena</taxon>
    </lineage>
</organism>
<dbReference type="EnsemblPlants" id="AVESA.00010b.r2.7DG1399920.1">
    <property type="protein sequence ID" value="AVESA.00010b.r2.7DG1399920.1.CDS"/>
    <property type="gene ID" value="AVESA.00010b.r2.7DG1399920"/>
</dbReference>
<keyword evidence="2" id="KW-1185">Reference proteome</keyword>
<accession>A0ACD6AK93</accession>
<sequence>MERKEAEVKALWARLDTTGGAGRRRGPDDAGVTASPAREQKPRSSEKPVPPATPRCIAAMKLPRLRSSASSSSLGSASPRLPSNSKTPRSAHPEAPATPRKENRMPPPSAAAAAATPRPPKTLSRTRSSLKDSGKVERSSGSSSSSSSSSVRESPRPPRSQAPRAPAPSAAEAAVAAVWSRFHEQVVLAEIKTAAVVSPEPFRLGRSRVGVAGASSPSLTPGQVDFLSRLGNSGRGDREVSKHSDAEGKNSNIEAGGNGDKPGNADVTGDSDTEPSYVYVKRDREEAGNEQEAETFEETMASSSPSSETDTTVKESPAVIGAEASPRDSSESLYSNVQSSFSHGSELDASATGSPLPTTPASGGALSTEELLESDAATLRMKREQEEVVEDQSIIFLPSTCCAARSGAVVPVAGRPQSPMEAVAGLKRFLTFGKKNGKGADDAVVVVIERAPPSAGVVVGVSQRPPASGDSTKPRISGPDAAPDDRDNSNVMSPHVRSLQSFVASSPARSQPKEMAPPAKSPAVHRSFFSFSSFKNRGN</sequence>
<protein>
    <submittedName>
        <fullName evidence="1">Uncharacterized protein</fullName>
    </submittedName>
</protein>